<dbReference type="GO" id="GO:0031416">
    <property type="term" value="C:NatB complex"/>
    <property type="evidence" value="ECO:0007669"/>
    <property type="project" value="TreeGrafter"/>
</dbReference>
<keyword evidence="4" id="KW-1185">Reference proteome</keyword>
<dbReference type="PANTHER" id="PTHR22767:SF3">
    <property type="entry name" value="N-ALPHA-ACETYLTRANSFERASE 25, NATB AUXILIARY SUBUNIT"/>
    <property type="match status" value="1"/>
</dbReference>
<accession>A0A0D7BNT4</accession>
<dbReference type="InterPro" id="IPR019183">
    <property type="entry name" value="NAA25_NatB_aux_su"/>
</dbReference>
<feature type="region of interest" description="Disordered" evidence="2">
    <location>
        <begin position="755"/>
        <end position="783"/>
    </location>
</feature>
<dbReference type="Gene3D" id="1.25.40.1040">
    <property type="match status" value="1"/>
</dbReference>
<dbReference type="Pfam" id="PF14559">
    <property type="entry name" value="TPR_19"/>
    <property type="match status" value="1"/>
</dbReference>
<dbReference type="OrthoDB" id="1874341at2759"/>
<comment type="similarity">
    <text evidence="1">Belongs to the MDM20/NAA25 family.</text>
</comment>
<dbReference type="Proteomes" id="UP000054007">
    <property type="component" value="Unassembled WGS sequence"/>
</dbReference>
<evidence type="ECO:0000256" key="1">
    <source>
        <dbReference type="ARBA" id="ARBA00006298"/>
    </source>
</evidence>
<evidence type="ECO:0000313" key="3">
    <source>
        <dbReference type="EMBL" id="KIY72188.1"/>
    </source>
</evidence>
<evidence type="ECO:0000256" key="2">
    <source>
        <dbReference type="SAM" id="MobiDB-lite"/>
    </source>
</evidence>
<sequence length="927" mass="104895">MSQALERLVRPIYDALDNGSPKSALVACNKVLKKHPNNELVKALKALALIRSQKVEESLNVCDEVLAGKPTDEAVLGAMQHVLRGLGRHTDAVTMYEEAWKKDPGNEELGAQAFLANIRAGHWKAAQQARQLATKLSKVFKREHYLYWSVMSAVLQANASSTPENMRKLLYQLAHRLISSSPTPSFQHAERFHLHLTILRELGLQDDALKLLGNEIGQYICLTSLSCNEIRREILSDKGLTVEEGSRAEKLIEGGDRNWLEFVAVLEAVFAPRPEEESFSTADEVARVRQLLEEVTTKDGSSDRSGPLALLDLEKRCRTHNFATGRMIALLKEYFEKIGSKACCYEDLVPYVQLEGEELSEWTAYLQGLASSYSPLEDLQRLINCHKLLRYNLSSDAITVESETALASTYSQQYLEALPLGKGLPDTELQPADDLAILSGHAFVNLWTLTKDETYLWNAVSILEYGVSRSRPSYRMRLMLIRIYRLLGAPQLALEHYRLMQIKQVQHDTLSHFALSRSAPFSLASTGDLTYMSEHIEASNIYVTNITDTSEYTVRAFTQEKYSQIPEFIKFENQVECSLQRNIAKMEYLRMRLGFDVVSAEVVDMELIDFKFIFDRDHFDNRDFNPLPNYQPRQSPTLNEQTLLFGKSENLGWLMSFMKIYVRALQDASDLDDSVEDKLLIGDRPQPTKPHERPLKERLCERTEEEMADLTDFELSYVHYADALANWLGPHHDHVRPHPSVVLAEAAKLSEAKTGQKFKGIDIPPPPANGNGKKEEDAPPVTEPPSELLAFFDEMHARFGKLRDAHAITEALAIAQIMQEAFVLFMCQTLRFKQNSVVKIHKLGNLVASFKPVKAKMVEVLKEVGTDLGRMSEKEGNAPRRKEFIDGCKHLDHDFILNVAKRFSDARHDMLAGYGKGIPRILGLYPN</sequence>
<dbReference type="InterPro" id="IPR011990">
    <property type="entry name" value="TPR-like_helical_dom_sf"/>
</dbReference>
<dbReference type="EMBL" id="KN880446">
    <property type="protein sequence ID" value="KIY72188.1"/>
    <property type="molecule type" value="Genomic_DNA"/>
</dbReference>
<dbReference type="SUPFAM" id="SSF48452">
    <property type="entry name" value="TPR-like"/>
    <property type="match status" value="1"/>
</dbReference>
<dbReference type="STRING" id="1314674.A0A0D7BNT4"/>
<evidence type="ECO:0000313" key="4">
    <source>
        <dbReference type="Proteomes" id="UP000054007"/>
    </source>
</evidence>
<gene>
    <name evidence="3" type="ORF">CYLTODRAFT_344588</name>
</gene>
<dbReference type="PANTHER" id="PTHR22767">
    <property type="entry name" value="N-TERMINAL ACETYLTRANSFERASE-RELATED"/>
    <property type="match status" value="1"/>
</dbReference>
<name>A0A0D7BNT4_9AGAR</name>
<dbReference type="AlphaFoldDB" id="A0A0D7BNT4"/>
<proteinExistence type="inferred from homology"/>
<protein>
    <submittedName>
        <fullName evidence="3">Actin cytoskeleton organization protein</fullName>
    </submittedName>
</protein>
<reference evidence="3 4" key="1">
    <citation type="journal article" date="2015" name="Fungal Genet. Biol.">
        <title>Evolution of novel wood decay mechanisms in Agaricales revealed by the genome sequences of Fistulina hepatica and Cylindrobasidium torrendii.</title>
        <authorList>
            <person name="Floudas D."/>
            <person name="Held B.W."/>
            <person name="Riley R."/>
            <person name="Nagy L.G."/>
            <person name="Koehler G."/>
            <person name="Ransdell A.S."/>
            <person name="Younus H."/>
            <person name="Chow J."/>
            <person name="Chiniquy J."/>
            <person name="Lipzen A."/>
            <person name="Tritt A."/>
            <person name="Sun H."/>
            <person name="Haridas S."/>
            <person name="LaButti K."/>
            <person name="Ohm R.A."/>
            <person name="Kues U."/>
            <person name="Blanchette R.A."/>
            <person name="Grigoriev I.V."/>
            <person name="Minto R.E."/>
            <person name="Hibbett D.S."/>
        </authorList>
    </citation>
    <scope>NUCLEOTIDE SEQUENCE [LARGE SCALE GENOMIC DNA]</scope>
    <source>
        <strain evidence="3 4">FP15055 ss-10</strain>
    </source>
</reference>
<dbReference type="Pfam" id="PF09797">
    <property type="entry name" value="NatB_MDM20"/>
    <property type="match status" value="1"/>
</dbReference>
<organism evidence="3 4">
    <name type="scientific">Cylindrobasidium torrendii FP15055 ss-10</name>
    <dbReference type="NCBI Taxonomy" id="1314674"/>
    <lineage>
        <taxon>Eukaryota</taxon>
        <taxon>Fungi</taxon>
        <taxon>Dikarya</taxon>
        <taxon>Basidiomycota</taxon>
        <taxon>Agaricomycotina</taxon>
        <taxon>Agaricomycetes</taxon>
        <taxon>Agaricomycetidae</taxon>
        <taxon>Agaricales</taxon>
        <taxon>Marasmiineae</taxon>
        <taxon>Physalacriaceae</taxon>
        <taxon>Cylindrobasidium</taxon>
    </lineage>
</organism>